<dbReference type="InterPro" id="IPR018289">
    <property type="entry name" value="MULE_transposase_dom"/>
</dbReference>
<dbReference type="Pfam" id="PF10551">
    <property type="entry name" value="MULE"/>
    <property type="match status" value="1"/>
</dbReference>
<dbReference type="InterPro" id="IPR052579">
    <property type="entry name" value="Zinc_finger_SWIM"/>
</dbReference>
<dbReference type="PANTHER" id="PTHR31569:SF4">
    <property type="entry name" value="SWIM-TYPE DOMAIN-CONTAINING PROTEIN"/>
    <property type="match status" value="1"/>
</dbReference>
<organism evidence="2 3">
    <name type="scientific">Lactuca sativa</name>
    <name type="common">Garden lettuce</name>
    <dbReference type="NCBI Taxonomy" id="4236"/>
    <lineage>
        <taxon>Eukaryota</taxon>
        <taxon>Viridiplantae</taxon>
        <taxon>Streptophyta</taxon>
        <taxon>Embryophyta</taxon>
        <taxon>Tracheophyta</taxon>
        <taxon>Spermatophyta</taxon>
        <taxon>Magnoliopsida</taxon>
        <taxon>eudicotyledons</taxon>
        <taxon>Gunneridae</taxon>
        <taxon>Pentapetalae</taxon>
        <taxon>asterids</taxon>
        <taxon>campanulids</taxon>
        <taxon>Asterales</taxon>
        <taxon>Asteraceae</taxon>
        <taxon>Cichorioideae</taxon>
        <taxon>Cichorieae</taxon>
        <taxon>Lactucinae</taxon>
        <taxon>Lactuca</taxon>
    </lineage>
</organism>
<sequence>MDDKETSQSVEPHNILSILKEHDENNYKLRLSRNDEKTPIHILMGSLKDKKFVIKFFVNNISNELENLFFIYGKQIPHVLIIDATYKTNKYAMPFVEIVGVTSTNKTFNIAFAFITNEKEESYKWVLRCLRLTLEKCMQPRIIVTERELALVNACQQVFPYATRLLCR</sequence>
<name>A0A9R1XPX1_LACSA</name>
<proteinExistence type="predicted"/>
<comment type="caution">
    <text evidence="2">The sequence shown here is derived from an EMBL/GenBank/DDBJ whole genome shotgun (WGS) entry which is preliminary data.</text>
</comment>
<evidence type="ECO:0000313" key="2">
    <source>
        <dbReference type="EMBL" id="KAJ0215267.1"/>
    </source>
</evidence>
<accession>A0A9R1XPX1</accession>
<evidence type="ECO:0000313" key="3">
    <source>
        <dbReference type="Proteomes" id="UP000235145"/>
    </source>
</evidence>
<dbReference type="AlphaFoldDB" id="A0A9R1XPX1"/>
<gene>
    <name evidence="2" type="ORF">LSAT_V11C300112960</name>
</gene>
<protein>
    <recommendedName>
        <fullName evidence="1">MULE transposase domain-containing protein</fullName>
    </recommendedName>
</protein>
<dbReference type="PANTHER" id="PTHR31569">
    <property type="entry name" value="SWIM-TYPE DOMAIN-CONTAINING PROTEIN"/>
    <property type="match status" value="1"/>
</dbReference>
<keyword evidence="3" id="KW-1185">Reference proteome</keyword>
<reference evidence="2 3" key="1">
    <citation type="journal article" date="2017" name="Nat. Commun.">
        <title>Genome assembly with in vitro proximity ligation data and whole-genome triplication in lettuce.</title>
        <authorList>
            <person name="Reyes-Chin-Wo S."/>
            <person name="Wang Z."/>
            <person name="Yang X."/>
            <person name="Kozik A."/>
            <person name="Arikit S."/>
            <person name="Song C."/>
            <person name="Xia L."/>
            <person name="Froenicke L."/>
            <person name="Lavelle D.O."/>
            <person name="Truco M.J."/>
            <person name="Xia R."/>
            <person name="Zhu S."/>
            <person name="Xu C."/>
            <person name="Xu H."/>
            <person name="Xu X."/>
            <person name="Cox K."/>
            <person name="Korf I."/>
            <person name="Meyers B.C."/>
            <person name="Michelmore R.W."/>
        </authorList>
    </citation>
    <scope>NUCLEOTIDE SEQUENCE [LARGE SCALE GENOMIC DNA]</scope>
    <source>
        <strain evidence="3">cv. Salinas</strain>
        <tissue evidence="2">Seedlings</tissue>
    </source>
</reference>
<evidence type="ECO:0000259" key="1">
    <source>
        <dbReference type="Pfam" id="PF10551"/>
    </source>
</evidence>
<feature type="domain" description="MULE transposase" evidence="1">
    <location>
        <begin position="79"/>
        <end position="167"/>
    </location>
</feature>
<dbReference type="Proteomes" id="UP000235145">
    <property type="component" value="Unassembled WGS sequence"/>
</dbReference>
<dbReference type="EMBL" id="NBSK02000003">
    <property type="protein sequence ID" value="KAJ0215267.1"/>
    <property type="molecule type" value="Genomic_DNA"/>
</dbReference>